<dbReference type="AlphaFoldDB" id="U5W334"/>
<dbReference type="Pfam" id="PF11716">
    <property type="entry name" value="MDMPI_N"/>
    <property type="match status" value="1"/>
</dbReference>
<accession>U5W334</accession>
<gene>
    <name evidence="2" type="ORF">AFR_25815</name>
</gene>
<dbReference type="RefSeq" id="WP_023364119.1">
    <property type="nucleotide sequence ID" value="NC_022657.1"/>
</dbReference>
<organism evidence="2 3">
    <name type="scientific">Actinoplanes friuliensis DSM 7358</name>
    <dbReference type="NCBI Taxonomy" id="1246995"/>
    <lineage>
        <taxon>Bacteria</taxon>
        <taxon>Bacillati</taxon>
        <taxon>Actinomycetota</taxon>
        <taxon>Actinomycetes</taxon>
        <taxon>Micromonosporales</taxon>
        <taxon>Micromonosporaceae</taxon>
        <taxon>Actinoplanes</taxon>
    </lineage>
</organism>
<dbReference type="PATRIC" id="fig|1246995.3.peg.5233"/>
<sequence length="214" mass="22452">MVTDPVLDAFAAEAGRLAEAVASVGVEEWALPTRCSPWTVAGLLGHVVTVIGWIPGMLGGEAPLSADVSARAYYRADKRFSPESNSVRIALGIERAGSGGPALAREFLALQERVVGLCRLESPDRVVRTRHGDAMLLTDFLVTRIVEVGLHGVDLADALGREPWLTPAAAAVLKDLYGTGEVVGMDDVTLLKMLSGRLPASGIDLAGSNPLTLG</sequence>
<dbReference type="HOGENOM" id="CLU_088150_0_0_11"/>
<dbReference type="GO" id="GO:0046872">
    <property type="term" value="F:metal ion binding"/>
    <property type="evidence" value="ECO:0007669"/>
    <property type="project" value="InterPro"/>
</dbReference>
<dbReference type="eggNOG" id="ENOG5030GDY">
    <property type="taxonomic scope" value="Bacteria"/>
</dbReference>
<evidence type="ECO:0000313" key="3">
    <source>
        <dbReference type="Proteomes" id="UP000017746"/>
    </source>
</evidence>
<keyword evidence="3" id="KW-1185">Reference proteome</keyword>
<dbReference type="InterPro" id="IPR024344">
    <property type="entry name" value="MDMPI_metal-binding"/>
</dbReference>
<name>U5W334_9ACTN</name>
<dbReference type="STRING" id="1246995.AFR_25815"/>
<dbReference type="Proteomes" id="UP000017746">
    <property type="component" value="Chromosome"/>
</dbReference>
<dbReference type="NCBIfam" id="TIGR03083">
    <property type="entry name" value="maleylpyruvate isomerase family mycothiol-dependent enzyme"/>
    <property type="match status" value="1"/>
</dbReference>
<dbReference type="Gene3D" id="1.20.120.450">
    <property type="entry name" value="dinb family like domain"/>
    <property type="match status" value="1"/>
</dbReference>
<evidence type="ECO:0000313" key="2">
    <source>
        <dbReference type="EMBL" id="AGZ43427.1"/>
    </source>
</evidence>
<dbReference type="OrthoDB" id="3677409at2"/>
<feature type="domain" description="Mycothiol-dependent maleylpyruvate isomerase metal-binding" evidence="1">
    <location>
        <begin position="10"/>
        <end position="156"/>
    </location>
</feature>
<reference evidence="2 3" key="1">
    <citation type="journal article" date="2014" name="J. Biotechnol.">
        <title>Complete genome sequence of the actinobacterium Actinoplanes friuliensis HAG 010964, producer of the lipopeptide antibiotic friulimycin.</title>
        <authorList>
            <person name="Ruckert C."/>
            <person name="Szczepanowski R."/>
            <person name="Albersmeier A."/>
            <person name="Goesmann A."/>
            <person name="Fischer N."/>
            <person name="Steinkamper A."/>
            <person name="Puhler A."/>
            <person name="Biener R."/>
            <person name="Schwartz D."/>
            <person name="Kalinowski J."/>
        </authorList>
    </citation>
    <scope>NUCLEOTIDE SEQUENCE [LARGE SCALE GENOMIC DNA]</scope>
    <source>
        <strain evidence="2 3">DSM 7358</strain>
    </source>
</reference>
<proteinExistence type="predicted"/>
<dbReference type="InterPro" id="IPR017517">
    <property type="entry name" value="Maleyloyr_isom"/>
</dbReference>
<dbReference type="InterPro" id="IPR034660">
    <property type="entry name" value="DinB/YfiT-like"/>
</dbReference>
<dbReference type="EMBL" id="CP006272">
    <property type="protein sequence ID" value="AGZ43427.1"/>
    <property type="molecule type" value="Genomic_DNA"/>
</dbReference>
<dbReference type="SUPFAM" id="SSF109854">
    <property type="entry name" value="DinB/YfiT-like putative metalloenzymes"/>
    <property type="match status" value="1"/>
</dbReference>
<dbReference type="KEGG" id="afs:AFR_25815"/>
<protein>
    <recommendedName>
        <fullName evidence="1">Mycothiol-dependent maleylpyruvate isomerase metal-binding domain-containing protein</fullName>
    </recommendedName>
</protein>
<evidence type="ECO:0000259" key="1">
    <source>
        <dbReference type="Pfam" id="PF11716"/>
    </source>
</evidence>